<proteinExistence type="predicted"/>
<accession>A0A7V0N0I4</accession>
<keyword evidence="3" id="KW-0411">Iron-sulfur</keyword>
<dbReference type="AlphaFoldDB" id="A0A7V0N0I4"/>
<dbReference type="EMBL" id="DRBC01000369">
    <property type="protein sequence ID" value="HDN85315.1"/>
    <property type="molecule type" value="Genomic_DNA"/>
</dbReference>
<evidence type="ECO:0000313" key="5">
    <source>
        <dbReference type="EMBL" id="HDN85315.1"/>
    </source>
</evidence>
<dbReference type="PROSITE" id="PS51379">
    <property type="entry name" value="4FE4S_FER_2"/>
    <property type="match status" value="1"/>
</dbReference>
<dbReference type="InterPro" id="IPR017900">
    <property type="entry name" value="4Fe4S_Fe_S_CS"/>
</dbReference>
<feature type="domain" description="4Fe-4S ferredoxin-type" evidence="4">
    <location>
        <begin position="168"/>
        <end position="198"/>
    </location>
</feature>
<dbReference type="PANTHER" id="PTHR42827">
    <property type="entry name" value="IRON-SULFUR CLUSTER-BINDING PROTEIN-RELATED"/>
    <property type="match status" value="1"/>
</dbReference>
<comment type="caution">
    <text evidence="5">The sequence shown here is derived from an EMBL/GenBank/DDBJ whole genome shotgun (WGS) entry which is preliminary data.</text>
</comment>
<dbReference type="InterPro" id="IPR017896">
    <property type="entry name" value="4Fe4S_Fe-S-bd"/>
</dbReference>
<feature type="non-terminal residue" evidence="5">
    <location>
        <position position="319"/>
    </location>
</feature>
<evidence type="ECO:0000256" key="3">
    <source>
        <dbReference type="ARBA" id="ARBA00023014"/>
    </source>
</evidence>
<dbReference type="PROSITE" id="PS00198">
    <property type="entry name" value="4FE4S_FER_1"/>
    <property type="match status" value="1"/>
</dbReference>
<evidence type="ECO:0000256" key="2">
    <source>
        <dbReference type="ARBA" id="ARBA00023004"/>
    </source>
</evidence>
<organism evidence="5">
    <name type="scientific">Aerophobetes bacterium</name>
    <dbReference type="NCBI Taxonomy" id="2030807"/>
    <lineage>
        <taxon>Bacteria</taxon>
        <taxon>Candidatus Aerophobota</taxon>
    </lineage>
</organism>
<gene>
    <name evidence="5" type="ORF">ENG47_06150</name>
</gene>
<name>A0A7V0N0I4_UNCAE</name>
<dbReference type="GO" id="GO:0046872">
    <property type="term" value="F:metal ion binding"/>
    <property type="evidence" value="ECO:0007669"/>
    <property type="project" value="UniProtKB-KW"/>
</dbReference>
<keyword evidence="2" id="KW-0408">Iron</keyword>
<dbReference type="PANTHER" id="PTHR42827:SF1">
    <property type="entry name" value="IRON-SULFUR CLUSTER-BINDING PROTEIN"/>
    <property type="match status" value="1"/>
</dbReference>
<reference evidence="5" key="1">
    <citation type="journal article" date="2020" name="mSystems">
        <title>Genome- and Community-Level Interaction Insights into Carbon Utilization and Element Cycling Functions of Hydrothermarchaeota in Hydrothermal Sediment.</title>
        <authorList>
            <person name="Zhou Z."/>
            <person name="Liu Y."/>
            <person name="Xu W."/>
            <person name="Pan J."/>
            <person name="Luo Z.H."/>
            <person name="Li M."/>
        </authorList>
    </citation>
    <scope>NUCLEOTIDE SEQUENCE [LARGE SCALE GENOMIC DNA]</scope>
    <source>
        <strain evidence="5">HyVt-219</strain>
    </source>
</reference>
<dbReference type="Proteomes" id="UP000885660">
    <property type="component" value="Unassembled WGS sequence"/>
</dbReference>
<protein>
    <submittedName>
        <fullName evidence="5">Epoxyqueuosine reductase</fullName>
    </submittedName>
</protein>
<evidence type="ECO:0000256" key="1">
    <source>
        <dbReference type="ARBA" id="ARBA00022723"/>
    </source>
</evidence>
<sequence>MKKFTEKVVKKAKELGADLVGIAPVERWANAPIKLSPQGLLPGSKSVIVVAIHHPDACVELGGHPSLHDLGPYEIQAIMNEKLDFISFRLARFLEDCGYKSLPTVSSRIIRFRPFEGRPEGFTPEISHIHAGACAGLGEIGFSGLLITPEYGPRVRLVSVITEAELEPTPLYRGVPLCDKCMECVKHCPTEAFRKEVREIAVIKIEDRVFKYPKKNMWRCCWAEGFALSLELPIPDKVDEKVILEFLNKYGPYKGEIGGCLKYCLPPKLRDEKRPFQRKKEKVRISKNKLVEKIVSMAKGNYVDYLEVLSPEEVKKWGI</sequence>
<evidence type="ECO:0000259" key="4">
    <source>
        <dbReference type="PROSITE" id="PS51379"/>
    </source>
</evidence>
<dbReference type="GO" id="GO:0051536">
    <property type="term" value="F:iron-sulfur cluster binding"/>
    <property type="evidence" value="ECO:0007669"/>
    <property type="project" value="UniProtKB-KW"/>
</dbReference>
<keyword evidence="1" id="KW-0479">Metal-binding</keyword>